<dbReference type="EMBL" id="KN840772">
    <property type="protein sequence ID" value="KIP01526.1"/>
    <property type="molecule type" value="Genomic_DNA"/>
</dbReference>
<reference evidence="1 2" key="1">
    <citation type="journal article" date="2014" name="PLoS Genet.">
        <title>Analysis of the Phlebiopsis gigantea genome, transcriptome and secretome provides insight into its pioneer colonization strategies of wood.</title>
        <authorList>
            <person name="Hori C."/>
            <person name="Ishida T."/>
            <person name="Igarashi K."/>
            <person name="Samejima M."/>
            <person name="Suzuki H."/>
            <person name="Master E."/>
            <person name="Ferreira P."/>
            <person name="Ruiz-Duenas F.J."/>
            <person name="Held B."/>
            <person name="Canessa P."/>
            <person name="Larrondo L.F."/>
            <person name="Schmoll M."/>
            <person name="Druzhinina I.S."/>
            <person name="Kubicek C.P."/>
            <person name="Gaskell J.A."/>
            <person name="Kersten P."/>
            <person name="St John F."/>
            <person name="Glasner J."/>
            <person name="Sabat G."/>
            <person name="Splinter BonDurant S."/>
            <person name="Syed K."/>
            <person name="Yadav J."/>
            <person name="Mgbeahuruike A.C."/>
            <person name="Kovalchuk A."/>
            <person name="Asiegbu F.O."/>
            <person name="Lackner G."/>
            <person name="Hoffmeister D."/>
            <person name="Rencoret J."/>
            <person name="Gutierrez A."/>
            <person name="Sun H."/>
            <person name="Lindquist E."/>
            <person name="Barry K."/>
            <person name="Riley R."/>
            <person name="Grigoriev I.V."/>
            <person name="Henrissat B."/>
            <person name="Kues U."/>
            <person name="Berka R.M."/>
            <person name="Martinez A.T."/>
            <person name="Covert S.F."/>
            <person name="Blanchette R.A."/>
            <person name="Cullen D."/>
        </authorList>
    </citation>
    <scope>NUCLEOTIDE SEQUENCE [LARGE SCALE GENOMIC DNA]</scope>
    <source>
        <strain evidence="1 2">11061_1 CR5-6</strain>
    </source>
</reference>
<gene>
    <name evidence="1" type="ORF">PHLGIDRAFT_131224</name>
</gene>
<keyword evidence="2" id="KW-1185">Reference proteome</keyword>
<name>A0A0C3RPN9_PHLG1</name>
<organism evidence="1 2">
    <name type="scientific">Phlebiopsis gigantea (strain 11061_1 CR5-6)</name>
    <name type="common">White-rot fungus</name>
    <name type="synonym">Peniophora gigantea</name>
    <dbReference type="NCBI Taxonomy" id="745531"/>
    <lineage>
        <taxon>Eukaryota</taxon>
        <taxon>Fungi</taxon>
        <taxon>Dikarya</taxon>
        <taxon>Basidiomycota</taxon>
        <taxon>Agaricomycotina</taxon>
        <taxon>Agaricomycetes</taxon>
        <taxon>Polyporales</taxon>
        <taxon>Phanerochaetaceae</taxon>
        <taxon>Phlebiopsis</taxon>
    </lineage>
</organism>
<accession>A0A0C3RPN9</accession>
<proteinExistence type="predicted"/>
<protein>
    <recommendedName>
        <fullName evidence="3">F-box domain-containing protein</fullName>
    </recommendedName>
</protein>
<sequence length="313" mass="35342">MSAAASRLPEELIREILSYLLATDETTFCAFTEYGRPRCRGSRWRELVQHRAPSRTRPLLVSKQWLRIGTPLLYEKVFLFETSRTKIMAQLVKANPAVGRAIRYLRLEGGMGKDFSAIVKHAPNIHTLWITANVRGADSIAGLRKAAQMMQPRTLYFTSNSFRINKAKEEIEKIVSSAIAERWTSLESAMFCDNSRIGVDLSRALCSAPALREIFVGTEFFFLRWIEGGAFATVAKNESLECVTFVRILSARKDETAFLEAAKARGLNEHEIGLFKFVDPQPGSAWVDEQDPIDRNFAMMLDPLTSDEEDPLL</sequence>
<dbReference type="Proteomes" id="UP000053257">
    <property type="component" value="Unassembled WGS sequence"/>
</dbReference>
<evidence type="ECO:0000313" key="1">
    <source>
        <dbReference type="EMBL" id="KIP01526.1"/>
    </source>
</evidence>
<dbReference type="AlphaFoldDB" id="A0A0C3RPN9"/>
<dbReference type="HOGENOM" id="CLU_078307_0_0_1"/>
<dbReference type="OrthoDB" id="2802730at2759"/>
<evidence type="ECO:0008006" key="3">
    <source>
        <dbReference type="Google" id="ProtNLM"/>
    </source>
</evidence>
<evidence type="ECO:0000313" key="2">
    <source>
        <dbReference type="Proteomes" id="UP000053257"/>
    </source>
</evidence>